<dbReference type="CDD" id="cd02094">
    <property type="entry name" value="P-type_ATPase_Cu-like"/>
    <property type="match status" value="1"/>
</dbReference>
<keyword evidence="13" id="KW-1278">Translocase</keyword>
<dbReference type="InterPro" id="IPR008250">
    <property type="entry name" value="ATPase_P-typ_transduc_dom_A_sf"/>
</dbReference>
<evidence type="ECO:0000256" key="21">
    <source>
        <dbReference type="RuleBase" id="RU362081"/>
    </source>
</evidence>
<evidence type="ECO:0000313" key="24">
    <source>
        <dbReference type="Proteomes" id="UP001314681"/>
    </source>
</evidence>
<evidence type="ECO:0000256" key="12">
    <source>
        <dbReference type="ARBA" id="ARBA00022842"/>
    </source>
</evidence>
<evidence type="ECO:0000256" key="8">
    <source>
        <dbReference type="ARBA" id="ARBA00022737"/>
    </source>
</evidence>
<dbReference type="PROSITE" id="PS50846">
    <property type="entry name" value="HMA_2"/>
    <property type="match status" value="2"/>
</dbReference>
<dbReference type="SUPFAM" id="SSF81653">
    <property type="entry name" value="Calcium ATPase, transduction domain A"/>
    <property type="match status" value="1"/>
</dbReference>
<evidence type="ECO:0000256" key="13">
    <source>
        <dbReference type="ARBA" id="ARBA00022967"/>
    </source>
</evidence>
<feature type="transmembrane region" description="Helical" evidence="21">
    <location>
        <begin position="727"/>
        <end position="746"/>
    </location>
</feature>
<feature type="transmembrane region" description="Helical" evidence="21">
    <location>
        <begin position="357"/>
        <end position="379"/>
    </location>
</feature>
<dbReference type="InterPro" id="IPR023214">
    <property type="entry name" value="HAD_sf"/>
</dbReference>
<dbReference type="Proteomes" id="UP001314681">
    <property type="component" value="Unassembled WGS sequence"/>
</dbReference>
<dbReference type="NCBIfam" id="TIGR00003">
    <property type="entry name" value="copper ion binding protein"/>
    <property type="match status" value="2"/>
</dbReference>
<dbReference type="Pfam" id="PF00702">
    <property type="entry name" value="Hydrolase"/>
    <property type="match status" value="1"/>
</dbReference>
<dbReference type="NCBIfam" id="TIGR01511">
    <property type="entry name" value="ATPase-IB1_Cu"/>
    <property type="match status" value="1"/>
</dbReference>
<feature type="transmembrane region" description="Helical" evidence="21">
    <location>
        <begin position="167"/>
        <end position="185"/>
    </location>
</feature>
<keyword evidence="9 21" id="KW-0547">Nucleotide-binding</keyword>
<feature type="transmembrane region" description="Helical" evidence="21">
    <location>
        <begin position="128"/>
        <end position="146"/>
    </location>
</feature>
<dbReference type="PROSITE" id="PS00154">
    <property type="entry name" value="ATPASE_E1_E2"/>
    <property type="match status" value="1"/>
</dbReference>
<protein>
    <recommendedName>
        <fullName evidence="4">Copper-exporting P-type ATPase</fullName>
        <ecNumber evidence="3">7.2.2.8</ecNumber>
    </recommendedName>
    <alternativeName>
        <fullName evidence="18">Copper-exporting P-type ATPase A</fullName>
    </alternativeName>
    <alternativeName>
        <fullName evidence="19">Cu(+)-exporting ATPase</fullName>
    </alternativeName>
</protein>
<keyword evidence="15" id="KW-0186">Copper</keyword>
<dbReference type="InterPro" id="IPR006122">
    <property type="entry name" value="HMA_Cu_ion-bd"/>
</dbReference>
<dbReference type="InterPro" id="IPR023299">
    <property type="entry name" value="ATPase_P-typ_cyto_dom_N"/>
</dbReference>
<comment type="caution">
    <text evidence="23">The sequence shown here is derived from an EMBL/GenBank/DDBJ whole genome shotgun (WGS) entry which is preliminary data.</text>
</comment>
<dbReference type="PANTHER" id="PTHR43520:SF8">
    <property type="entry name" value="P-TYPE CU(+) TRANSPORTER"/>
    <property type="match status" value="1"/>
</dbReference>
<dbReference type="InterPro" id="IPR006121">
    <property type="entry name" value="HMA_dom"/>
</dbReference>
<evidence type="ECO:0000256" key="18">
    <source>
        <dbReference type="ARBA" id="ARBA00029719"/>
    </source>
</evidence>
<evidence type="ECO:0000256" key="15">
    <source>
        <dbReference type="ARBA" id="ARBA00023008"/>
    </source>
</evidence>
<keyword evidence="10" id="KW-0187">Copper transport</keyword>
<gene>
    <name evidence="23" type="ORF">KTH90_18910</name>
</gene>
<dbReference type="Gene3D" id="3.40.1110.10">
    <property type="entry name" value="Calcium-transporting ATPase, cytoplasmic domain N"/>
    <property type="match status" value="1"/>
</dbReference>
<keyword evidence="16" id="KW-0406">Ion transport</keyword>
<dbReference type="Pfam" id="PF00403">
    <property type="entry name" value="HMA"/>
    <property type="match status" value="2"/>
</dbReference>
<dbReference type="PRINTS" id="PR00943">
    <property type="entry name" value="CUATPASE"/>
</dbReference>
<feature type="transmembrane region" description="Helical" evidence="21">
    <location>
        <begin position="205"/>
        <end position="223"/>
    </location>
</feature>
<evidence type="ECO:0000256" key="7">
    <source>
        <dbReference type="ARBA" id="ARBA00022723"/>
    </source>
</evidence>
<feature type="transmembrane region" description="Helical" evidence="21">
    <location>
        <begin position="699"/>
        <end position="721"/>
    </location>
</feature>
<evidence type="ECO:0000256" key="20">
    <source>
        <dbReference type="ARBA" id="ARBA00049289"/>
    </source>
</evidence>
<dbReference type="Pfam" id="PF00122">
    <property type="entry name" value="E1-E2_ATPase"/>
    <property type="match status" value="1"/>
</dbReference>
<keyword evidence="12" id="KW-0460">Magnesium</keyword>
<proteinExistence type="inferred from homology"/>
<evidence type="ECO:0000256" key="10">
    <source>
        <dbReference type="ARBA" id="ARBA00022796"/>
    </source>
</evidence>
<evidence type="ECO:0000256" key="11">
    <source>
        <dbReference type="ARBA" id="ARBA00022840"/>
    </source>
</evidence>
<evidence type="ECO:0000256" key="19">
    <source>
        <dbReference type="ARBA" id="ARBA00033239"/>
    </source>
</evidence>
<evidence type="ECO:0000256" key="17">
    <source>
        <dbReference type="ARBA" id="ARBA00023136"/>
    </source>
</evidence>
<comment type="subcellular location">
    <subcellularLocation>
        <location evidence="21">Cell membrane</location>
    </subcellularLocation>
    <subcellularLocation>
        <location evidence="1">Endomembrane system</location>
        <topology evidence="1">Multi-pass membrane protein</topology>
    </subcellularLocation>
</comment>
<dbReference type="InterPro" id="IPR023298">
    <property type="entry name" value="ATPase_P-typ_TM_dom_sf"/>
</dbReference>
<dbReference type="SUPFAM" id="SSF55008">
    <property type="entry name" value="HMA, heavy metal-associated domain"/>
    <property type="match status" value="2"/>
</dbReference>
<dbReference type="InterPro" id="IPR001757">
    <property type="entry name" value="P_typ_ATPase"/>
</dbReference>
<evidence type="ECO:0000313" key="23">
    <source>
        <dbReference type="EMBL" id="MBU9728084.1"/>
    </source>
</evidence>
<reference evidence="23 24" key="1">
    <citation type="submission" date="2021-06" db="EMBL/GenBank/DDBJ databases">
        <title>Description of novel taxa of the family Lachnospiraceae.</title>
        <authorList>
            <person name="Chaplin A.V."/>
            <person name="Sokolova S.R."/>
            <person name="Pikina A.P."/>
            <person name="Korzhanova M."/>
            <person name="Belova V."/>
            <person name="Korostin D."/>
            <person name="Efimov B.A."/>
        </authorList>
    </citation>
    <scope>NUCLEOTIDE SEQUENCE [LARGE SCALE GENOMIC DNA]</scope>
    <source>
        <strain evidence="23 24">ASD4241</strain>
    </source>
</reference>
<keyword evidence="11 21" id="KW-0067">ATP-binding</keyword>
<dbReference type="InterPro" id="IPR036163">
    <property type="entry name" value="HMA_dom_sf"/>
</dbReference>
<dbReference type="InterPro" id="IPR017969">
    <property type="entry name" value="Heavy-metal-associated_CS"/>
</dbReference>
<keyword evidence="8" id="KW-0677">Repeat</keyword>
<dbReference type="InterPro" id="IPR036412">
    <property type="entry name" value="HAD-like_sf"/>
</dbReference>
<evidence type="ECO:0000256" key="14">
    <source>
        <dbReference type="ARBA" id="ARBA00022989"/>
    </source>
</evidence>
<keyword evidence="21" id="KW-1003">Cell membrane</keyword>
<dbReference type="InterPro" id="IPR027256">
    <property type="entry name" value="P-typ_ATPase_IB"/>
</dbReference>
<sequence length="858" mass="91690">MKQKFDVTGMTCSACQAHVEKAAAKVPGVTQATVNLLQNNMTVEYDDTSVTPQSIIQAVEDAGYGAVLHAKDTGNVKAEPVNPAQEELKNMKHRLILSIVFFLPLFYLSMGHMIGLPLPGFLAGLENGIAYAMTQFLLTLPIMYVNRKYYRVGFKTLFHGAPNMDSLIAIGSTAAVIYGIVAIYQMGWGLAYQDFDLVGRYHMDLYFESAGTILTLITLGKYLETRSKGKTSAAIEKLINLAPKTATVIRNGQEEEILTSDVQIGDIVAVRPGSSIPVDGVITKGTSSVDQSALTGESIPVEKKEGDPVIAATINKTGYFEFEARKVGDDTTLAQIVQLVEEAAGSKAPIAKLADKISGVFVPVVIVIAVLAAGIWLLSGQSIEFALSVGIGVLVISCPCALGLATPVAIMVGTGKGAENGILFKSAEALETAHLIKTVVLDKTGTITEGRPKVTDLLPAPGASEDRLALLAASLEAPSEHPLSEAVVGYAAQKGWELLPVENFRALSGLGIEGDLDHTPCLAGNLKLMEQNGIDFSSLQKDGERFSEDGKTPLYFAQNKKPLGIIAVADTVKPTSRQAIEEFKKMGIDVVMLTGDNRRTAEAIRRQLGIDRVVAEVMPQDKEREVRALQEKGHKVVMIGDGINDAPALARADVGVAIGAGTDVAIESADVVLMKSDLLDAVAAVQLSRSVIRNIKMNLFWAFLYNTIGIPLAAGLFYLPFGLKLNPMFGAAAMSLSSFCVVTNALRLRFFKPGFTRPAPALETDRQAALNTCPLTMENENKTQKGDNEMKKVLTVNGMMCAHCKANVEKALNALDGVASAEVNLEEKTATVVLNSKLSDETLSQAITDAGYEVVSVL</sequence>
<accession>A0ABS6KC44</accession>
<dbReference type="EC" id="7.2.2.8" evidence="3"/>
<keyword evidence="7 21" id="KW-0479">Metal-binding</keyword>
<dbReference type="RefSeq" id="WP_158353199.1">
    <property type="nucleotide sequence ID" value="NZ_JAHQCX010000016.1"/>
</dbReference>
<evidence type="ECO:0000256" key="16">
    <source>
        <dbReference type="ARBA" id="ARBA00023065"/>
    </source>
</evidence>
<name>A0ABS6KC44_9FIRM</name>
<dbReference type="InterPro" id="IPR044492">
    <property type="entry name" value="P_typ_ATPase_HD_dom"/>
</dbReference>
<dbReference type="SFLD" id="SFLDG00002">
    <property type="entry name" value="C1.7:_P-type_atpase_like"/>
    <property type="match status" value="1"/>
</dbReference>
<feature type="transmembrane region" description="Helical" evidence="21">
    <location>
        <begin position="385"/>
        <end position="410"/>
    </location>
</feature>
<dbReference type="PROSITE" id="PS01047">
    <property type="entry name" value="HMA_1"/>
    <property type="match status" value="1"/>
</dbReference>
<dbReference type="Gene3D" id="2.70.150.10">
    <property type="entry name" value="Calcium-transporting ATPase, cytoplasmic transduction domain A"/>
    <property type="match status" value="1"/>
</dbReference>
<evidence type="ECO:0000259" key="22">
    <source>
        <dbReference type="PROSITE" id="PS50846"/>
    </source>
</evidence>
<organism evidence="23 24">
    <name type="scientific">Diplocloster modestus</name>
    <dbReference type="NCBI Taxonomy" id="2850322"/>
    <lineage>
        <taxon>Bacteria</taxon>
        <taxon>Bacillati</taxon>
        <taxon>Bacillota</taxon>
        <taxon>Clostridia</taxon>
        <taxon>Lachnospirales</taxon>
        <taxon>Lachnospiraceae</taxon>
        <taxon>Diplocloster</taxon>
    </lineage>
</organism>
<evidence type="ECO:0000256" key="4">
    <source>
        <dbReference type="ARBA" id="ARBA00015102"/>
    </source>
</evidence>
<keyword evidence="6 21" id="KW-0812">Transmembrane</keyword>
<evidence type="ECO:0000256" key="1">
    <source>
        <dbReference type="ARBA" id="ARBA00004127"/>
    </source>
</evidence>
<dbReference type="SFLD" id="SFLDS00003">
    <property type="entry name" value="Haloacid_Dehalogenase"/>
    <property type="match status" value="1"/>
</dbReference>
<dbReference type="NCBIfam" id="TIGR01525">
    <property type="entry name" value="ATPase-IB_hvy"/>
    <property type="match status" value="1"/>
</dbReference>
<evidence type="ECO:0000256" key="9">
    <source>
        <dbReference type="ARBA" id="ARBA00022741"/>
    </source>
</evidence>
<comment type="catalytic activity">
    <reaction evidence="20">
        <text>Cu(+)(in) + ATP + H2O = Cu(+)(out) + ADP + phosphate + H(+)</text>
        <dbReference type="Rhea" id="RHEA:25792"/>
        <dbReference type="ChEBI" id="CHEBI:15377"/>
        <dbReference type="ChEBI" id="CHEBI:15378"/>
        <dbReference type="ChEBI" id="CHEBI:30616"/>
        <dbReference type="ChEBI" id="CHEBI:43474"/>
        <dbReference type="ChEBI" id="CHEBI:49552"/>
        <dbReference type="ChEBI" id="CHEBI:456216"/>
        <dbReference type="EC" id="7.2.2.8"/>
    </reaction>
</comment>
<dbReference type="NCBIfam" id="TIGR01494">
    <property type="entry name" value="ATPase_P-type"/>
    <property type="match status" value="1"/>
</dbReference>
<dbReference type="PANTHER" id="PTHR43520">
    <property type="entry name" value="ATP7, ISOFORM B"/>
    <property type="match status" value="1"/>
</dbReference>
<keyword evidence="24" id="KW-1185">Reference proteome</keyword>
<dbReference type="SUPFAM" id="SSF81665">
    <property type="entry name" value="Calcium ATPase, transmembrane domain M"/>
    <property type="match status" value="1"/>
</dbReference>
<dbReference type="SFLD" id="SFLDF00027">
    <property type="entry name" value="p-type_atpase"/>
    <property type="match status" value="1"/>
</dbReference>
<dbReference type="InterPro" id="IPR018303">
    <property type="entry name" value="ATPase_P-typ_P_site"/>
</dbReference>
<dbReference type="PRINTS" id="PR00119">
    <property type="entry name" value="CATATPASE"/>
</dbReference>
<dbReference type="SUPFAM" id="SSF56784">
    <property type="entry name" value="HAD-like"/>
    <property type="match status" value="1"/>
</dbReference>
<dbReference type="InterPro" id="IPR059000">
    <property type="entry name" value="ATPase_P-type_domA"/>
</dbReference>
<keyword evidence="5" id="KW-0813">Transport</keyword>
<evidence type="ECO:0000256" key="5">
    <source>
        <dbReference type="ARBA" id="ARBA00022448"/>
    </source>
</evidence>
<comment type="similarity">
    <text evidence="2 21">Belongs to the cation transport ATPase (P-type) (TC 3.A.3) family. Type IB subfamily.</text>
</comment>
<dbReference type="EMBL" id="JAHQCX010000016">
    <property type="protein sequence ID" value="MBU9728084.1"/>
    <property type="molecule type" value="Genomic_DNA"/>
</dbReference>
<keyword evidence="17 21" id="KW-0472">Membrane</keyword>
<evidence type="ECO:0000256" key="6">
    <source>
        <dbReference type="ARBA" id="ARBA00022692"/>
    </source>
</evidence>
<feature type="domain" description="HMA" evidence="22">
    <location>
        <begin position="1"/>
        <end position="67"/>
    </location>
</feature>
<feature type="transmembrane region" description="Helical" evidence="21">
    <location>
        <begin position="95"/>
        <end position="116"/>
    </location>
</feature>
<evidence type="ECO:0000256" key="3">
    <source>
        <dbReference type="ARBA" id="ARBA00012517"/>
    </source>
</evidence>
<dbReference type="Gene3D" id="3.40.50.1000">
    <property type="entry name" value="HAD superfamily/HAD-like"/>
    <property type="match status" value="1"/>
</dbReference>
<feature type="domain" description="HMA" evidence="22">
    <location>
        <begin position="790"/>
        <end position="855"/>
    </location>
</feature>
<dbReference type="CDD" id="cd00371">
    <property type="entry name" value="HMA"/>
    <property type="match status" value="2"/>
</dbReference>
<dbReference type="Gene3D" id="3.30.70.100">
    <property type="match status" value="2"/>
</dbReference>
<evidence type="ECO:0000256" key="2">
    <source>
        <dbReference type="ARBA" id="ARBA00006024"/>
    </source>
</evidence>
<keyword evidence="14 21" id="KW-1133">Transmembrane helix</keyword>